<keyword evidence="3" id="KW-1185">Reference proteome</keyword>
<dbReference type="OrthoDB" id="647428at2"/>
<accession>A0A562SPP2</accession>
<protein>
    <submittedName>
        <fullName evidence="2">Subunit length determinant protein</fullName>
    </submittedName>
</protein>
<dbReference type="PANTHER" id="PTHR32309">
    <property type="entry name" value="TYROSINE-PROTEIN KINASE"/>
    <property type="match status" value="1"/>
</dbReference>
<evidence type="ECO:0000313" key="3">
    <source>
        <dbReference type="Proteomes" id="UP000316167"/>
    </source>
</evidence>
<evidence type="ECO:0000313" key="2">
    <source>
        <dbReference type="EMBL" id="TWI83123.1"/>
    </source>
</evidence>
<dbReference type="PANTHER" id="PTHR32309:SF13">
    <property type="entry name" value="FERRIC ENTEROBACTIN TRANSPORT PROTEIN FEPE"/>
    <property type="match status" value="1"/>
</dbReference>
<comment type="caution">
    <text evidence="2">The sequence shown here is derived from an EMBL/GenBank/DDBJ whole genome shotgun (WGS) entry which is preliminary data.</text>
</comment>
<gene>
    <name evidence="2" type="ORF">IQ13_1229</name>
</gene>
<name>A0A562SPP2_9BACT</name>
<dbReference type="EMBL" id="VLLE01000003">
    <property type="protein sequence ID" value="TWI83123.1"/>
    <property type="molecule type" value="Genomic_DNA"/>
</dbReference>
<proteinExistence type="predicted"/>
<keyword evidence="1" id="KW-0812">Transmembrane</keyword>
<dbReference type="GO" id="GO:0004713">
    <property type="term" value="F:protein tyrosine kinase activity"/>
    <property type="evidence" value="ECO:0007669"/>
    <property type="project" value="TreeGrafter"/>
</dbReference>
<dbReference type="InterPro" id="IPR050445">
    <property type="entry name" value="Bact_polysacc_biosynth/exp"/>
</dbReference>
<reference evidence="2 3" key="1">
    <citation type="journal article" date="2015" name="Stand. Genomic Sci.">
        <title>Genomic Encyclopedia of Bacterial and Archaeal Type Strains, Phase III: the genomes of soil and plant-associated and newly described type strains.</title>
        <authorList>
            <person name="Whitman W.B."/>
            <person name="Woyke T."/>
            <person name="Klenk H.P."/>
            <person name="Zhou Y."/>
            <person name="Lilburn T.G."/>
            <person name="Beck B.J."/>
            <person name="De Vos P."/>
            <person name="Vandamme P."/>
            <person name="Eisen J.A."/>
            <person name="Garrity G."/>
            <person name="Hugenholtz P."/>
            <person name="Kyrpides N.C."/>
        </authorList>
    </citation>
    <scope>NUCLEOTIDE SEQUENCE [LARGE SCALE GENOMIC DNA]</scope>
    <source>
        <strain evidence="2 3">CGMCC 1.7271</strain>
    </source>
</reference>
<sequence length="280" mass="32041">MNLDIVCELIKKRWKQVAVIVLLATLATGGILFLQKPYYRSTAVFTAANPNLGDRSNIYRTEFWEQYFYYGGELDNDRLMALARSEEMCRFMVDSFKLVEHYKLSSAGDKAAYLADYEYKENVRIHKNEFGHVKINVWDTDKKLAAAIANAIVARVNAKSVASFNTMKIEIQQKLQHDFNVQKDTLQQVEQLLENKNDAFLAARKEGLITRLNETEKLIQQFTTSINDVSALFVIEEALPALKKDKPKILAAVLLAAVASFVFALLLFIFIEWRSQLKEN</sequence>
<dbReference type="RefSeq" id="WP_144885205.1">
    <property type="nucleotide sequence ID" value="NZ_VLLE01000003.1"/>
</dbReference>
<organism evidence="2 3">
    <name type="scientific">Lacibacter cauensis</name>
    <dbReference type="NCBI Taxonomy" id="510947"/>
    <lineage>
        <taxon>Bacteria</taxon>
        <taxon>Pseudomonadati</taxon>
        <taxon>Bacteroidota</taxon>
        <taxon>Chitinophagia</taxon>
        <taxon>Chitinophagales</taxon>
        <taxon>Chitinophagaceae</taxon>
        <taxon>Lacibacter</taxon>
    </lineage>
</organism>
<feature type="transmembrane region" description="Helical" evidence="1">
    <location>
        <begin position="16"/>
        <end position="34"/>
    </location>
</feature>
<dbReference type="Proteomes" id="UP000316167">
    <property type="component" value="Unassembled WGS sequence"/>
</dbReference>
<keyword evidence="1" id="KW-0472">Membrane</keyword>
<evidence type="ECO:0000256" key="1">
    <source>
        <dbReference type="SAM" id="Phobius"/>
    </source>
</evidence>
<keyword evidence="1" id="KW-1133">Transmembrane helix</keyword>
<dbReference type="GO" id="GO:0005886">
    <property type="term" value="C:plasma membrane"/>
    <property type="evidence" value="ECO:0007669"/>
    <property type="project" value="TreeGrafter"/>
</dbReference>
<dbReference type="AlphaFoldDB" id="A0A562SPP2"/>
<feature type="transmembrane region" description="Helical" evidence="1">
    <location>
        <begin position="249"/>
        <end position="271"/>
    </location>
</feature>